<dbReference type="GO" id="GO:0005634">
    <property type="term" value="C:nucleus"/>
    <property type="evidence" value="ECO:0007669"/>
    <property type="project" value="TreeGrafter"/>
</dbReference>
<feature type="non-terminal residue" evidence="7">
    <location>
        <position position="658"/>
    </location>
</feature>
<dbReference type="GO" id="GO:0000900">
    <property type="term" value="F:mRNA regulatory element binding translation repressor activity"/>
    <property type="evidence" value="ECO:0007669"/>
    <property type="project" value="TreeGrafter"/>
</dbReference>
<evidence type="ECO:0000256" key="3">
    <source>
        <dbReference type="ARBA" id="ARBA00022884"/>
    </source>
</evidence>
<dbReference type="InterPro" id="IPR032292">
    <property type="entry name" value="CEBP1_N"/>
</dbReference>
<dbReference type="GO" id="GO:0045202">
    <property type="term" value="C:synapse"/>
    <property type="evidence" value="ECO:0007669"/>
    <property type="project" value="TreeGrafter"/>
</dbReference>
<dbReference type="Pfam" id="PF16366">
    <property type="entry name" value="CEBP_ZZ"/>
    <property type="match status" value="1"/>
</dbReference>
<protein>
    <recommendedName>
        <fullName evidence="6">RRM domain-containing protein</fullName>
    </recommendedName>
</protein>
<dbReference type="PROSITE" id="PS50102">
    <property type="entry name" value="RRM"/>
    <property type="match status" value="1"/>
</dbReference>
<dbReference type="Gene3D" id="4.10.640.40">
    <property type="entry name" value="Cytoplasmic polyadenylation element-binding protein, ZZ domain"/>
    <property type="match status" value="1"/>
</dbReference>
<evidence type="ECO:0000256" key="2">
    <source>
        <dbReference type="ARBA" id="ARBA00022845"/>
    </source>
</evidence>
<dbReference type="Gene3D" id="3.30.70.330">
    <property type="match status" value="1"/>
</dbReference>
<evidence type="ECO:0000313" key="8">
    <source>
        <dbReference type="Proteomes" id="UP001497623"/>
    </source>
</evidence>
<dbReference type="PANTHER" id="PTHR12566">
    <property type="entry name" value="CYTOPLASMIC POLYADENYLATION ELEMENT BINDING PROTEIN CPEB"/>
    <property type="match status" value="1"/>
</dbReference>
<dbReference type="GO" id="GO:0043022">
    <property type="term" value="F:ribosome binding"/>
    <property type="evidence" value="ECO:0007669"/>
    <property type="project" value="TreeGrafter"/>
</dbReference>
<evidence type="ECO:0000313" key="7">
    <source>
        <dbReference type="EMBL" id="CAL4084577.1"/>
    </source>
</evidence>
<feature type="region of interest" description="Disordered" evidence="5">
    <location>
        <begin position="238"/>
        <end position="260"/>
    </location>
</feature>
<dbReference type="CDD" id="cd12725">
    <property type="entry name" value="RRM2_CPEB1"/>
    <property type="match status" value="1"/>
</dbReference>
<dbReference type="GO" id="GO:0043005">
    <property type="term" value="C:neuron projection"/>
    <property type="evidence" value="ECO:0007669"/>
    <property type="project" value="TreeGrafter"/>
</dbReference>
<dbReference type="InterPro" id="IPR000504">
    <property type="entry name" value="RRM_dom"/>
</dbReference>
<dbReference type="CDD" id="cd19757">
    <property type="entry name" value="Bbox1"/>
    <property type="match status" value="1"/>
</dbReference>
<dbReference type="AlphaFoldDB" id="A0AAV2QFT2"/>
<dbReference type="GO" id="GO:0005737">
    <property type="term" value="C:cytoplasm"/>
    <property type="evidence" value="ECO:0007669"/>
    <property type="project" value="TreeGrafter"/>
</dbReference>
<dbReference type="InterPro" id="IPR038446">
    <property type="entry name" value="CEBP_ZZ_sf"/>
</dbReference>
<keyword evidence="1" id="KW-0677">Repeat</keyword>
<organism evidence="7 8">
    <name type="scientific">Meganyctiphanes norvegica</name>
    <name type="common">Northern krill</name>
    <name type="synonym">Thysanopoda norvegica</name>
    <dbReference type="NCBI Taxonomy" id="48144"/>
    <lineage>
        <taxon>Eukaryota</taxon>
        <taxon>Metazoa</taxon>
        <taxon>Ecdysozoa</taxon>
        <taxon>Arthropoda</taxon>
        <taxon>Crustacea</taxon>
        <taxon>Multicrustacea</taxon>
        <taxon>Malacostraca</taxon>
        <taxon>Eumalacostraca</taxon>
        <taxon>Eucarida</taxon>
        <taxon>Euphausiacea</taxon>
        <taxon>Euphausiidae</taxon>
        <taxon>Meganyctiphanes</taxon>
    </lineage>
</organism>
<dbReference type="GO" id="GO:0008135">
    <property type="term" value="F:translation factor activity, RNA binding"/>
    <property type="evidence" value="ECO:0007669"/>
    <property type="project" value="TreeGrafter"/>
</dbReference>
<evidence type="ECO:0000259" key="6">
    <source>
        <dbReference type="PROSITE" id="PS50102"/>
    </source>
</evidence>
<dbReference type="Pfam" id="PF16368">
    <property type="entry name" value="CEBP1_N"/>
    <property type="match status" value="1"/>
</dbReference>
<dbReference type="PANTHER" id="PTHR12566:SF9">
    <property type="entry name" value="CYTOPLASMIC POLYADENYLATION ELEMENT-BINDING PROTEIN 1"/>
    <property type="match status" value="1"/>
</dbReference>
<evidence type="ECO:0000256" key="5">
    <source>
        <dbReference type="SAM" id="MobiDB-lite"/>
    </source>
</evidence>
<name>A0AAV2QFT2_MEGNR</name>
<comment type="caution">
    <text evidence="7">The sequence shown here is derived from an EMBL/GenBank/DDBJ whole genome shotgun (WGS) entry which is preliminary data.</text>
</comment>
<dbReference type="InterPro" id="IPR013087">
    <property type="entry name" value="Znf_C2H2_type"/>
</dbReference>
<accession>A0AAV2QFT2</accession>
<dbReference type="InterPro" id="IPR035979">
    <property type="entry name" value="RBD_domain_sf"/>
</dbReference>
<evidence type="ECO:0000256" key="1">
    <source>
        <dbReference type="ARBA" id="ARBA00022737"/>
    </source>
</evidence>
<dbReference type="GO" id="GO:0003730">
    <property type="term" value="F:mRNA 3'-UTR binding"/>
    <property type="evidence" value="ECO:0007669"/>
    <property type="project" value="InterPro"/>
</dbReference>
<evidence type="ECO:0000256" key="4">
    <source>
        <dbReference type="PROSITE-ProRule" id="PRU00176"/>
    </source>
</evidence>
<dbReference type="EMBL" id="CAXKWB010006833">
    <property type="protein sequence ID" value="CAL4084577.1"/>
    <property type="molecule type" value="Genomic_DNA"/>
</dbReference>
<reference evidence="7 8" key="1">
    <citation type="submission" date="2024-05" db="EMBL/GenBank/DDBJ databases">
        <authorList>
            <person name="Wallberg A."/>
        </authorList>
    </citation>
    <scope>NUCLEOTIDE SEQUENCE [LARGE SCALE GENOMIC DNA]</scope>
</reference>
<gene>
    <name evidence="7" type="ORF">MNOR_LOCUS12456</name>
</gene>
<keyword evidence="8" id="KW-1185">Reference proteome</keyword>
<dbReference type="GO" id="GO:2000766">
    <property type="term" value="P:negative regulation of cytoplasmic translation"/>
    <property type="evidence" value="ECO:0007669"/>
    <property type="project" value="TreeGrafter"/>
</dbReference>
<dbReference type="InterPro" id="IPR032296">
    <property type="entry name" value="CEBP_ZZ"/>
</dbReference>
<dbReference type="InterPro" id="IPR012677">
    <property type="entry name" value="Nucleotide-bd_a/b_plait_sf"/>
</dbReference>
<feature type="region of interest" description="Disordered" evidence="5">
    <location>
        <begin position="115"/>
        <end position="157"/>
    </location>
</feature>
<proteinExistence type="predicted"/>
<feature type="domain" description="RRM" evidence="6">
    <location>
        <begin position="513"/>
        <end position="594"/>
    </location>
</feature>
<sequence>MPNALNELTDLYESLNLNGNGGGGGTIEDGNNSIDAIMRINSFLNNSLDLRNINADNARKSSIVNRFLDILSLTLSSRGRFWGVGVSLSSNKSSSVGSSHDPSVPLSRLLAQSYSYSSDSSGTPNTPLTPRSAPQMLSRNSGVFRDDSSPMSSPYSGNRFYNFTYPGSVGYHRNRQSTTSDPGSPTMDEALLMGRPDGVRSPSQIDYNQQNKVNDITIADLVSTLSMNGGGNPVSMNNGSSPHSVSGMPGSPMGSMSRSAPTMPSNTLMNMIQQQQQMPSNLSQPNLNNSHMQNNLQNNQALNQLSQLPQGVDLASLQAQLQNAWLTTRILPGLVDGTNLLGDSRNGPSGPLANLLASATDPYSIEKAAKMHRNAAAVCDATCTWSGQLPQRMHKNPTYSCKILNFSVRTWKKNQSSVRPQDCLHVGRLRCPWTTENRSSSSPVQDIFLLPDSVAQVKGLLSACSQDFSIGGNYYYKISSRRIRQKEVVQVIPWVVSDSNYVRCPSYQLDPAKTVFVGALHGMLSAEGLANIMNDLFGGVVYSGIDTDKHKYPIGSGRVTFNNVQSYRKAVRAAFIEIKTPKFTKKVQVDPYLADSLCQLCGMQQGPYFCRDENCFKYFCRSCWQLTHPMDTHNGGCGHKPLMRNSKLRTQTTLSRVI</sequence>
<dbReference type="PROSITE" id="PS00028">
    <property type="entry name" value="ZINC_FINGER_C2H2_1"/>
    <property type="match status" value="1"/>
</dbReference>
<keyword evidence="2" id="KW-0810">Translation regulation</keyword>
<feature type="compositionally biased region" description="Low complexity" evidence="5">
    <location>
        <begin position="239"/>
        <end position="259"/>
    </location>
</feature>
<dbReference type="SUPFAM" id="SSF54928">
    <property type="entry name" value="RNA-binding domain, RBD"/>
    <property type="match status" value="1"/>
</dbReference>
<keyword evidence="3 4" id="KW-0694">RNA-binding</keyword>
<dbReference type="Proteomes" id="UP001497623">
    <property type="component" value="Unassembled WGS sequence"/>
</dbReference>
<dbReference type="InterPro" id="IPR034819">
    <property type="entry name" value="CPEB"/>
</dbReference>
<dbReference type="FunFam" id="3.30.70.330:FF:000054">
    <property type="entry name" value="Cytoplasmic polyadenylation element-binding protein 1"/>
    <property type="match status" value="1"/>
</dbReference>